<accession>A0A494TGI3</accession>
<keyword evidence="3" id="KW-1185">Reference proteome</keyword>
<proteinExistence type="predicted"/>
<dbReference type="AlphaFoldDB" id="A0A494TGI3"/>
<dbReference type="EMBL" id="CP032828">
    <property type="protein sequence ID" value="AYJ84966.1"/>
    <property type="molecule type" value="Genomic_DNA"/>
</dbReference>
<evidence type="ECO:0000259" key="1">
    <source>
        <dbReference type="Pfam" id="PF25873"/>
    </source>
</evidence>
<dbReference type="OrthoDB" id="9807052at2"/>
<feature type="domain" description="MalT-like winged helix" evidence="1">
    <location>
        <begin position="273"/>
        <end position="356"/>
    </location>
</feature>
<dbReference type="SUPFAM" id="SSF52540">
    <property type="entry name" value="P-loop containing nucleoside triphosphate hydrolases"/>
    <property type="match status" value="1"/>
</dbReference>
<gene>
    <name evidence="2" type="ORF">D3Y57_02600</name>
</gene>
<dbReference type="InterPro" id="IPR059106">
    <property type="entry name" value="WHD_MalT"/>
</dbReference>
<reference evidence="2 3" key="1">
    <citation type="submission" date="2018-09" db="EMBL/GenBank/DDBJ databases">
        <title>Sphingomonas peninsula sp. nov., isolated from fildes peninsula, Antarctic soil.</title>
        <authorList>
            <person name="Yingchao G."/>
        </authorList>
    </citation>
    <scope>NUCLEOTIDE SEQUENCE [LARGE SCALE GENOMIC DNA]</scope>
    <source>
        <strain evidence="2 3">YZ-8</strain>
        <plasmid evidence="2 3">unnamed1</plasmid>
    </source>
</reference>
<keyword evidence="2" id="KW-0614">Plasmid</keyword>
<evidence type="ECO:0000313" key="2">
    <source>
        <dbReference type="EMBL" id="AYJ84966.1"/>
    </source>
</evidence>
<protein>
    <recommendedName>
        <fullName evidence="1">MalT-like winged helix domain-containing protein</fullName>
    </recommendedName>
</protein>
<dbReference type="Gene3D" id="3.40.50.300">
    <property type="entry name" value="P-loop containing nucleotide triphosphate hydrolases"/>
    <property type="match status" value="1"/>
</dbReference>
<dbReference type="InterPro" id="IPR027417">
    <property type="entry name" value="P-loop_NTPase"/>
</dbReference>
<dbReference type="KEGG" id="spha:D3Y57_02600"/>
<sequence>MGSGAGAQFETGRDQSWFEPLLVTKLLPPSASSTILDRPKVMAFLNAEPIPLLTLAHAPVGYGKTTAISLFFNELRKNKIYAAWLSIDEQNRDGKNFLAYLIASLAAAGLMLKDFQSAARSKLRQSREDVVRSALINHFAEVGEPIYIFLDEYEKIDGYPAGDIVSFMLTYAPKNIHFIIAARICPSLSLGILRGRGQIRELTVEHLRFSAAESLSYFGLDTLVAEKISSRCEGWPAALQMSRLWLEQNGTQAGCALSSRAGSDVAEFTDYLMEQVFSALTDDLRDVLLSICILERFDAELINALTGRADGWEIIGAIRARNLFINVIDRDLHWFSFHQIFRTFLVEVLHRRMPQEISVQHIRASRCFASGGHFTEAVAHACLSEDRAWMSELLSAHSGWFRCVHQGLDAYSPLPEWTASHPGEVPEADFITAYICVQTGKVARGRMIFDRVSAIVTDDVVGQEIVLSGRILDYLIAFYEDRVIDVCALNQLHAEIVGGIAAPIMLVPSQAHWPVTVPTIKGILKTVFD</sequence>
<evidence type="ECO:0000313" key="3">
    <source>
        <dbReference type="Proteomes" id="UP000276254"/>
    </source>
</evidence>
<geneLocation type="plasmid" evidence="2">
    <name>unnamed1</name>
</geneLocation>
<dbReference type="Pfam" id="PF25873">
    <property type="entry name" value="WHD_MalT"/>
    <property type="match status" value="1"/>
</dbReference>
<dbReference type="Proteomes" id="UP000276254">
    <property type="component" value="Plasmid unnamed1"/>
</dbReference>
<name>A0A494TGI3_SPHPE</name>
<organism evidence="2 3">
    <name type="scientific">Sphingomonas paeninsulae</name>
    <dbReference type="NCBI Taxonomy" id="2319844"/>
    <lineage>
        <taxon>Bacteria</taxon>
        <taxon>Pseudomonadati</taxon>
        <taxon>Pseudomonadota</taxon>
        <taxon>Alphaproteobacteria</taxon>
        <taxon>Sphingomonadales</taxon>
        <taxon>Sphingomonadaceae</taxon>
        <taxon>Sphingomonas</taxon>
    </lineage>
</organism>